<dbReference type="FunFam" id="2.60.40.4380:FF:000002">
    <property type="entry name" value="Translational regulator CsrA"/>
    <property type="match status" value="1"/>
</dbReference>
<dbReference type="EMBL" id="JACHXU010000023">
    <property type="protein sequence ID" value="MBB3209372.1"/>
    <property type="molecule type" value="Genomic_DNA"/>
</dbReference>
<dbReference type="InterPro" id="IPR003751">
    <property type="entry name" value="CsrA"/>
</dbReference>
<evidence type="ECO:0000256" key="1">
    <source>
        <dbReference type="ARBA" id="ARBA00022490"/>
    </source>
</evidence>
<evidence type="ECO:0000313" key="8">
    <source>
        <dbReference type="Proteomes" id="UP000536179"/>
    </source>
</evidence>
<dbReference type="GO" id="GO:0048027">
    <property type="term" value="F:mRNA 5'-UTR binding"/>
    <property type="evidence" value="ECO:0007669"/>
    <property type="project" value="UniProtKB-UniRule"/>
</dbReference>
<keyword evidence="3 5" id="KW-0810">Translation regulation</keyword>
<dbReference type="InterPro" id="IPR036107">
    <property type="entry name" value="CsrA_sf"/>
</dbReference>
<organism evidence="7 8">
    <name type="scientific">Aporhodopirellula rubra</name>
    <dbReference type="NCBI Taxonomy" id="980271"/>
    <lineage>
        <taxon>Bacteria</taxon>
        <taxon>Pseudomonadati</taxon>
        <taxon>Planctomycetota</taxon>
        <taxon>Planctomycetia</taxon>
        <taxon>Pirellulales</taxon>
        <taxon>Pirellulaceae</taxon>
        <taxon>Aporhodopirellula</taxon>
    </lineage>
</organism>
<dbReference type="AlphaFoldDB" id="A0A7W5E4U9"/>
<comment type="subunit">
    <text evidence="5">Homodimer; the beta-strands of each monomer intercalate to form a hydrophobic core, while the alpha-helices form wings that extend away from the core.</text>
</comment>
<evidence type="ECO:0000313" key="7">
    <source>
        <dbReference type="EMBL" id="MBB3209372.1"/>
    </source>
</evidence>
<keyword evidence="1 5" id="KW-0963">Cytoplasm</keyword>
<feature type="region of interest" description="Disordered" evidence="6">
    <location>
        <begin position="127"/>
        <end position="156"/>
    </location>
</feature>
<keyword evidence="2 5" id="KW-0678">Repressor</keyword>
<keyword evidence="4 5" id="KW-0694">RNA-binding</keyword>
<comment type="similarity">
    <text evidence="5">Belongs to the CsrA/RsmA family.</text>
</comment>
<proteinExistence type="inferred from homology"/>
<dbReference type="HAMAP" id="MF_00167">
    <property type="entry name" value="CsrA"/>
    <property type="match status" value="1"/>
</dbReference>
<dbReference type="GO" id="GO:0006109">
    <property type="term" value="P:regulation of carbohydrate metabolic process"/>
    <property type="evidence" value="ECO:0007669"/>
    <property type="project" value="InterPro"/>
</dbReference>
<dbReference type="RefSeq" id="WP_184307947.1">
    <property type="nucleotide sequence ID" value="NZ_JACHXU010000023.1"/>
</dbReference>
<comment type="subcellular location">
    <subcellularLocation>
        <location evidence="5">Cytoplasm</location>
    </subcellularLocation>
</comment>
<dbReference type="PANTHER" id="PTHR34984">
    <property type="entry name" value="CARBON STORAGE REGULATOR"/>
    <property type="match status" value="1"/>
</dbReference>
<sequence>MLVLTRKLNEQIKIGNDITITVIKLRNNQIRLGIDAPRDVRVLRAELGESVADAIVSADAAQNAKANDNEASKADVVTSPTNRVRTFLDVAEVAEPSEGQSGEQGAIRNDVVDGLMSADEMIAAGKDIDDGKFDNGCESSGNDSPQSSVQLFSGTIGRDGTLRENVARDRNAIRGRAPLAAFFTAP</sequence>
<protein>
    <recommendedName>
        <fullName evidence="5">Translational regulator CsrA</fullName>
    </recommendedName>
</protein>
<reference evidence="7 8" key="1">
    <citation type="submission" date="2020-08" db="EMBL/GenBank/DDBJ databases">
        <title>Genomic Encyclopedia of Type Strains, Phase III (KMG-III): the genomes of soil and plant-associated and newly described type strains.</title>
        <authorList>
            <person name="Whitman W."/>
        </authorList>
    </citation>
    <scope>NUCLEOTIDE SEQUENCE [LARGE SCALE GENOMIC DNA]</scope>
    <source>
        <strain evidence="7 8">CECT 8075</strain>
    </source>
</reference>
<dbReference type="GO" id="GO:0005829">
    <property type="term" value="C:cytosol"/>
    <property type="evidence" value="ECO:0007669"/>
    <property type="project" value="TreeGrafter"/>
</dbReference>
<dbReference type="Pfam" id="PF02599">
    <property type="entry name" value="CsrA"/>
    <property type="match status" value="1"/>
</dbReference>
<evidence type="ECO:0000256" key="6">
    <source>
        <dbReference type="SAM" id="MobiDB-lite"/>
    </source>
</evidence>
<dbReference type="GO" id="GO:0006402">
    <property type="term" value="P:mRNA catabolic process"/>
    <property type="evidence" value="ECO:0007669"/>
    <property type="project" value="InterPro"/>
</dbReference>
<name>A0A7W5E4U9_9BACT</name>
<dbReference type="GO" id="GO:1902208">
    <property type="term" value="P:regulation of bacterial-type flagellum assembly"/>
    <property type="evidence" value="ECO:0007669"/>
    <property type="project" value="UniProtKB-UniRule"/>
</dbReference>
<dbReference type="PANTHER" id="PTHR34984:SF1">
    <property type="entry name" value="CARBON STORAGE REGULATOR"/>
    <property type="match status" value="1"/>
</dbReference>
<dbReference type="GO" id="GO:0044781">
    <property type="term" value="P:bacterial-type flagellum organization"/>
    <property type="evidence" value="ECO:0007669"/>
    <property type="project" value="UniProtKB-KW"/>
</dbReference>
<feature type="compositionally biased region" description="Polar residues" evidence="6">
    <location>
        <begin position="137"/>
        <end position="153"/>
    </location>
</feature>
<comment type="caution">
    <text evidence="7">The sequence shown here is derived from an EMBL/GenBank/DDBJ whole genome shotgun (WGS) entry which is preliminary data.</text>
</comment>
<dbReference type="Proteomes" id="UP000536179">
    <property type="component" value="Unassembled WGS sequence"/>
</dbReference>
<evidence type="ECO:0000256" key="2">
    <source>
        <dbReference type="ARBA" id="ARBA00022491"/>
    </source>
</evidence>
<evidence type="ECO:0000256" key="4">
    <source>
        <dbReference type="ARBA" id="ARBA00022884"/>
    </source>
</evidence>
<gene>
    <name evidence="5" type="primary">csrA</name>
    <name evidence="7" type="ORF">FHS27_005212</name>
</gene>
<dbReference type="Gene3D" id="2.60.40.4380">
    <property type="entry name" value="Translational regulator CsrA"/>
    <property type="match status" value="1"/>
</dbReference>
<accession>A0A7W5E4U9</accession>
<evidence type="ECO:0000256" key="3">
    <source>
        <dbReference type="ARBA" id="ARBA00022845"/>
    </source>
</evidence>
<evidence type="ECO:0000256" key="5">
    <source>
        <dbReference type="HAMAP-Rule" id="MF_00167"/>
    </source>
</evidence>
<dbReference type="GO" id="GO:0045947">
    <property type="term" value="P:negative regulation of translational initiation"/>
    <property type="evidence" value="ECO:0007669"/>
    <property type="project" value="UniProtKB-UniRule"/>
</dbReference>
<comment type="function">
    <text evidence="5">A translational regulator that binds mRNA to regulate translation initiation and/or mRNA stability. Usually binds in the 5'-UTR at or near the Shine-Dalgarno sequence preventing ribosome-binding, thus repressing translation. Its main target seems to be the major flagellin gene, while its function is anatagonized by FliW.</text>
</comment>
<keyword evidence="5" id="KW-1005">Bacterial flagellum biogenesis</keyword>
<dbReference type="SUPFAM" id="SSF117130">
    <property type="entry name" value="CsrA-like"/>
    <property type="match status" value="1"/>
</dbReference>
<keyword evidence="8" id="KW-1185">Reference proteome</keyword>